<gene>
    <name evidence="9" type="ORF">BJP36_05625</name>
</gene>
<proteinExistence type="predicted"/>
<evidence type="ECO:0000256" key="2">
    <source>
        <dbReference type="ARBA" id="ARBA00022475"/>
    </source>
</evidence>
<evidence type="ECO:0000256" key="3">
    <source>
        <dbReference type="ARBA" id="ARBA00022676"/>
    </source>
</evidence>
<dbReference type="PANTHER" id="PTHR33908:SF11">
    <property type="entry name" value="MEMBRANE PROTEIN"/>
    <property type="match status" value="1"/>
</dbReference>
<sequence length="562" mass="64136">MVNKFNKNRRFTSTWLGVLIVILLMLGIVFRFANLDQKTYWIDETFTSLRISGYRLSEMIPEISKGDAIAIKELHKYQQTNPEKTLIGTIKGLAFEEPQHPPLYYVMARFWGQLFGNSVAVRRSFSALISLLMFPAIYWLCQELFESSLVGWVAMALVAVSPFQVLYAQAARQYGLWGVTILLSSAALLRAIRLTKPRNTTSKIRDILHFISTWGIYALTLVTGFYTFLFSILVAISHGIYVLVTERFRFSKIIVYYGLSSLMALMVFVPWLLVSNSNLSKVSSKTKWALKEVPLSSLAQTWLININRSFFDLNQGLNFPSVVVSVIILILVGYAIYFLCRHSPKRVSLFILTLIGVTALALVLPDLISGGKRSSVTRYLIPCYLGIQLAVAYLFTNKITNKVTSIFQGVWQQKLWRLGMILLLSGGILSCVISSQAEFWWNKYTSANHTQVAAIINQADQPLLLTKSLEVISLSYLLDSKVKFSWLSDKSVKMPNGEKSKQLIIPENTDEFSDVFLYNPSRELREKIEKEHNYKSELIGKWNHKLEPTYEIKTFLWKLVKQ</sequence>
<dbReference type="GO" id="GO:0005886">
    <property type="term" value="C:plasma membrane"/>
    <property type="evidence" value="ECO:0007669"/>
    <property type="project" value="UniProtKB-SubCell"/>
</dbReference>
<keyword evidence="3 9" id="KW-0328">Glycosyltransferase</keyword>
<evidence type="ECO:0000313" key="9">
    <source>
        <dbReference type="EMBL" id="AOY79472.1"/>
    </source>
</evidence>
<dbReference type="InterPro" id="IPR050297">
    <property type="entry name" value="LipidA_mod_glycosyltrf_83"/>
</dbReference>
<accession>A0A1D9FVS4</accession>
<evidence type="ECO:0000256" key="8">
    <source>
        <dbReference type="SAM" id="Phobius"/>
    </source>
</evidence>
<reference evidence="10" key="1">
    <citation type="submission" date="2016-10" db="EMBL/GenBank/DDBJ databases">
        <title>Comparative genomics uncovers the prolific and rare metabolic potential of the cyanobacterial genus Moorea.</title>
        <authorList>
            <person name="Leao T."/>
            <person name="Castelao G."/>
            <person name="Korobeynikov A."/>
            <person name="Monroe E.A."/>
            <person name="Podell S."/>
            <person name="Glukhov E."/>
            <person name="Allen E."/>
            <person name="Gerwick W.H."/>
            <person name="Gerwick L."/>
        </authorList>
    </citation>
    <scope>NUCLEOTIDE SEQUENCE [LARGE SCALE GENOMIC DNA]</scope>
    <source>
        <strain evidence="10">JHB</strain>
    </source>
</reference>
<dbReference type="AlphaFoldDB" id="A0A1D9FVS4"/>
<dbReference type="GO" id="GO:0016763">
    <property type="term" value="F:pentosyltransferase activity"/>
    <property type="evidence" value="ECO:0007669"/>
    <property type="project" value="TreeGrafter"/>
</dbReference>
<evidence type="ECO:0000313" key="10">
    <source>
        <dbReference type="Proteomes" id="UP000176944"/>
    </source>
</evidence>
<keyword evidence="5 8" id="KW-0812">Transmembrane</keyword>
<evidence type="ECO:0000256" key="1">
    <source>
        <dbReference type="ARBA" id="ARBA00004651"/>
    </source>
</evidence>
<dbReference type="EMBL" id="CP017708">
    <property type="protein sequence ID" value="AOY79472.1"/>
    <property type="molecule type" value="Genomic_DNA"/>
</dbReference>
<feature type="transmembrane region" description="Helical" evidence="8">
    <location>
        <begin position="124"/>
        <end position="141"/>
    </location>
</feature>
<evidence type="ECO:0000256" key="5">
    <source>
        <dbReference type="ARBA" id="ARBA00022692"/>
    </source>
</evidence>
<comment type="subcellular location">
    <subcellularLocation>
        <location evidence="1">Cell membrane</location>
        <topology evidence="1">Multi-pass membrane protein</topology>
    </subcellularLocation>
</comment>
<keyword evidence="2" id="KW-1003">Cell membrane</keyword>
<feature type="transmembrane region" description="Helical" evidence="8">
    <location>
        <begin position="415"/>
        <end position="441"/>
    </location>
</feature>
<protein>
    <submittedName>
        <fullName evidence="9">Glycosyltransferase family 39 protein</fullName>
        <ecNumber evidence="9">2.4.-.-</ecNumber>
    </submittedName>
</protein>
<evidence type="ECO:0000256" key="6">
    <source>
        <dbReference type="ARBA" id="ARBA00022989"/>
    </source>
</evidence>
<dbReference type="EC" id="2.4.-.-" evidence="9"/>
<keyword evidence="6 8" id="KW-1133">Transmembrane helix</keyword>
<evidence type="ECO:0000256" key="4">
    <source>
        <dbReference type="ARBA" id="ARBA00022679"/>
    </source>
</evidence>
<feature type="transmembrane region" description="Helical" evidence="8">
    <location>
        <begin position="376"/>
        <end position="395"/>
    </location>
</feature>
<dbReference type="Proteomes" id="UP000176944">
    <property type="component" value="Chromosome"/>
</dbReference>
<organism evidence="9 10">
    <name type="scientific">Moorena producens (strain JHB)</name>
    <dbReference type="NCBI Taxonomy" id="1454205"/>
    <lineage>
        <taxon>Bacteria</taxon>
        <taxon>Bacillati</taxon>
        <taxon>Cyanobacteriota</taxon>
        <taxon>Cyanophyceae</taxon>
        <taxon>Coleofasciculales</taxon>
        <taxon>Coleofasciculaceae</taxon>
        <taxon>Moorena</taxon>
    </lineage>
</organism>
<dbReference type="GO" id="GO:0009103">
    <property type="term" value="P:lipopolysaccharide biosynthetic process"/>
    <property type="evidence" value="ECO:0007669"/>
    <property type="project" value="UniProtKB-ARBA"/>
</dbReference>
<feature type="transmembrane region" description="Helical" evidence="8">
    <location>
        <begin position="319"/>
        <end position="340"/>
    </location>
</feature>
<feature type="transmembrane region" description="Helical" evidence="8">
    <location>
        <begin position="347"/>
        <end position="364"/>
    </location>
</feature>
<keyword evidence="4 9" id="KW-0808">Transferase</keyword>
<name>A0A1D9FVS4_MOOP1</name>
<feature type="transmembrane region" description="Helical" evidence="8">
    <location>
        <begin position="148"/>
        <end position="168"/>
    </location>
</feature>
<feature type="transmembrane region" description="Helical" evidence="8">
    <location>
        <begin position="12"/>
        <end position="33"/>
    </location>
</feature>
<feature type="transmembrane region" description="Helical" evidence="8">
    <location>
        <begin position="253"/>
        <end position="274"/>
    </location>
</feature>
<evidence type="ECO:0000256" key="7">
    <source>
        <dbReference type="ARBA" id="ARBA00023136"/>
    </source>
</evidence>
<dbReference type="PANTHER" id="PTHR33908">
    <property type="entry name" value="MANNOSYLTRANSFERASE YKCB-RELATED"/>
    <property type="match status" value="1"/>
</dbReference>
<keyword evidence="7 8" id="KW-0472">Membrane</keyword>